<dbReference type="AlphaFoldDB" id="A0A146LZL3"/>
<dbReference type="EMBL" id="GDHC01006573">
    <property type="protein sequence ID" value="JAQ12056.1"/>
    <property type="molecule type" value="Transcribed_RNA"/>
</dbReference>
<feature type="non-terminal residue" evidence="1">
    <location>
        <position position="1"/>
    </location>
</feature>
<gene>
    <name evidence="1" type="ORF">g.60460</name>
</gene>
<proteinExistence type="predicted"/>
<evidence type="ECO:0000313" key="1">
    <source>
        <dbReference type="EMBL" id="JAQ12056.1"/>
    </source>
</evidence>
<sequence length="981" mass="113046">DHYGLPDTTKWDWPSVCMATVYVIRKAKRPKIVILKMLVKFISGRGPIFALGLATCIPKMKQSEQLEFAGFLVDSLAGFLGRETAVMMVLFITYPVVRAELFNILMERLEVFEMDSTIYLDLLNFLNFRIHVLPYTLVEKLIRDVLSSENNDLVGIVVDFFNRLRHFEKGKIMGTSLTGFMNKIDAFSKGEIESRTCFLRTKSSIVTKTRSPTCSNPPNKKRVSFAEHPRIARISDGDHTVIPLDEYHQPSQPSPNNSIEMDFLPPEEGCEIVNLPLGEAHEIINLTPEEAHEIENLPPEEAHLTVNSDLSDDDAVESVLAVVNVFKNLCPDWILNGNCENLHVCRSAHILHEHDLASLPVEQLIVASEFLVDKSVRPSLKILEVFLNVLSKLDEHAKLLMFRKCASKLTTTDSSRLTIVVLYLLTERFTDRWDAVEMVLTPNPLDLTNKNTETFLFDRELLNSVMKYAMTTQSEVSQCVFDEILRRFSLLPEIEKGYIWETCELFVRKYVVRDGQFNCINEDFMPLDFLKIHKFSLQFKSALHEYSVHRNNCFVVLLMLRYAFKIKTDYHEAMDILYFFLYSQPSRASILNGMLEHCLCFPDSMSRTLFDLVGSRGLCTILRLFEEGKIVEATEMFVVLRTFKLDLFALDHRYFPISDLQLALTICTLFLESEENRVAVELFLTRCLRHTMDNISSSPLDQVNALVEKMFEKFNSKLLWHDAIELFGGIQSKQKSLTYPLNILKYYESTLRITLSSPFNTKAIEGGLTLYLQIEDSGEQVDLQKNTLRSLFLSALTKTYISHRKLFVNGLQNVFCPLIKKLLACCIKVGAYSQFESTGSLITLYSSMTEEEINVYLLWWSYYFIRAKKRENLNLYCAVELSIVEQDSLPDTSSLPVHFSIEKVKNSVQHCTKRLSKVLKRRGVLKMFKTLENGSILLSRKCIRRLCKEAFRRLYQHQIEEWGGWHHCLMCLEDQPMCFDS</sequence>
<organism evidence="1">
    <name type="scientific">Lygus hesperus</name>
    <name type="common">Western plant bug</name>
    <dbReference type="NCBI Taxonomy" id="30085"/>
    <lineage>
        <taxon>Eukaryota</taxon>
        <taxon>Metazoa</taxon>
        <taxon>Ecdysozoa</taxon>
        <taxon>Arthropoda</taxon>
        <taxon>Hexapoda</taxon>
        <taxon>Insecta</taxon>
        <taxon>Pterygota</taxon>
        <taxon>Neoptera</taxon>
        <taxon>Paraneoptera</taxon>
        <taxon>Hemiptera</taxon>
        <taxon>Heteroptera</taxon>
        <taxon>Panheteroptera</taxon>
        <taxon>Cimicomorpha</taxon>
        <taxon>Miridae</taxon>
        <taxon>Mirini</taxon>
        <taxon>Lygus</taxon>
    </lineage>
</organism>
<reference evidence="1" key="1">
    <citation type="journal article" date="2016" name="Gigascience">
        <title>De novo construction of an expanded transcriptome assembly for the western tarnished plant bug, Lygus hesperus.</title>
        <authorList>
            <person name="Tassone E.E."/>
            <person name="Geib S.M."/>
            <person name="Hall B."/>
            <person name="Fabrick J.A."/>
            <person name="Brent C.S."/>
            <person name="Hull J.J."/>
        </authorList>
    </citation>
    <scope>NUCLEOTIDE SEQUENCE</scope>
</reference>
<protein>
    <submittedName>
        <fullName evidence="1">Uncharacterized protein</fullName>
    </submittedName>
</protein>
<accession>A0A146LZL3</accession>
<name>A0A146LZL3_LYGHE</name>